<feature type="binding site" evidence="7">
    <location>
        <begin position="331"/>
        <end position="338"/>
    </location>
    <ligand>
        <name>ATP</name>
        <dbReference type="ChEBI" id="CHEBI:30616"/>
    </ligand>
</feature>
<dbReference type="HAMAP" id="MF_00092">
    <property type="entry name" value="MutS2"/>
    <property type="match status" value="1"/>
</dbReference>
<dbReference type="GO" id="GO:0016887">
    <property type="term" value="F:ATP hydrolysis activity"/>
    <property type="evidence" value="ECO:0007669"/>
    <property type="project" value="InterPro"/>
</dbReference>
<evidence type="ECO:0000259" key="10">
    <source>
        <dbReference type="PROSITE" id="PS50828"/>
    </source>
</evidence>
<keyword evidence="8" id="KW-0175">Coiled coil</keyword>
<dbReference type="Proteomes" id="UP000199427">
    <property type="component" value="Unassembled WGS sequence"/>
</dbReference>
<evidence type="ECO:0000256" key="3">
    <source>
        <dbReference type="ARBA" id="ARBA00022801"/>
    </source>
</evidence>
<dbReference type="SMART" id="SM00463">
    <property type="entry name" value="SMR"/>
    <property type="match status" value="1"/>
</dbReference>
<keyword evidence="6 7" id="KW-0238">DNA-binding</keyword>
<dbReference type="GO" id="GO:0004519">
    <property type="term" value="F:endonuclease activity"/>
    <property type="evidence" value="ECO:0007669"/>
    <property type="project" value="UniProtKB-UniRule"/>
</dbReference>
<feature type="region of interest" description="Disordered" evidence="9">
    <location>
        <begin position="758"/>
        <end position="780"/>
    </location>
</feature>
<dbReference type="Pfam" id="PF00488">
    <property type="entry name" value="MutS_V"/>
    <property type="match status" value="1"/>
</dbReference>
<dbReference type="EMBL" id="FOES01000029">
    <property type="protein sequence ID" value="SEQ83372.1"/>
    <property type="molecule type" value="Genomic_DNA"/>
</dbReference>
<dbReference type="AlphaFoldDB" id="A0A1H9J994"/>
<dbReference type="CDD" id="cd03280">
    <property type="entry name" value="ABC_MutS2"/>
    <property type="match status" value="1"/>
</dbReference>
<keyword evidence="4 7" id="KW-0067">ATP-binding</keyword>
<dbReference type="GO" id="GO:0045910">
    <property type="term" value="P:negative regulation of DNA recombination"/>
    <property type="evidence" value="ECO:0007669"/>
    <property type="project" value="InterPro"/>
</dbReference>
<dbReference type="InterPro" id="IPR002625">
    <property type="entry name" value="Smr_dom"/>
</dbReference>
<evidence type="ECO:0000313" key="12">
    <source>
        <dbReference type="Proteomes" id="UP000199427"/>
    </source>
</evidence>
<dbReference type="InterPro" id="IPR045076">
    <property type="entry name" value="MutS"/>
</dbReference>
<feature type="domain" description="Smr" evidence="10">
    <location>
        <begin position="705"/>
        <end position="780"/>
    </location>
</feature>
<keyword evidence="12" id="KW-1185">Reference proteome</keyword>
<gene>
    <name evidence="7" type="primary">mutS2</name>
    <name evidence="7" type="synonym">rqcU</name>
    <name evidence="11" type="ORF">SAMN05216362_12919</name>
</gene>
<evidence type="ECO:0000313" key="11">
    <source>
        <dbReference type="EMBL" id="SEQ83372.1"/>
    </source>
</evidence>
<dbReference type="Pfam" id="PF20297">
    <property type="entry name" value="MSSS"/>
    <property type="match status" value="1"/>
</dbReference>
<proteinExistence type="inferred from homology"/>
<keyword evidence="7" id="KW-0540">Nuclease</keyword>
<evidence type="ECO:0000256" key="8">
    <source>
        <dbReference type="SAM" id="Coils"/>
    </source>
</evidence>
<dbReference type="PROSITE" id="PS50828">
    <property type="entry name" value="SMR"/>
    <property type="match status" value="1"/>
</dbReference>
<dbReference type="GO" id="GO:0140664">
    <property type="term" value="F:ATP-dependent DNA damage sensor activity"/>
    <property type="evidence" value="ECO:0007669"/>
    <property type="project" value="InterPro"/>
</dbReference>
<dbReference type="GO" id="GO:0006298">
    <property type="term" value="P:mismatch repair"/>
    <property type="evidence" value="ECO:0007669"/>
    <property type="project" value="InterPro"/>
</dbReference>
<dbReference type="SUPFAM" id="SSF52540">
    <property type="entry name" value="P-loop containing nucleoside triphosphate hydrolases"/>
    <property type="match status" value="1"/>
</dbReference>
<dbReference type="Gene3D" id="3.30.1370.110">
    <property type="match status" value="1"/>
</dbReference>
<dbReference type="STRING" id="571933.SAMN05216362_12919"/>
<dbReference type="InterPro" id="IPR000432">
    <property type="entry name" value="DNA_mismatch_repair_MutS_C"/>
</dbReference>
<dbReference type="PANTHER" id="PTHR48466">
    <property type="entry name" value="OS10G0509000 PROTEIN-RELATED"/>
    <property type="match status" value="1"/>
</dbReference>
<dbReference type="GO" id="GO:0043023">
    <property type="term" value="F:ribosomal large subunit binding"/>
    <property type="evidence" value="ECO:0007669"/>
    <property type="project" value="UniProtKB-UniRule"/>
</dbReference>
<protein>
    <recommendedName>
        <fullName evidence="7">Endonuclease MutS2</fullName>
        <ecNumber evidence="7">3.1.-.-</ecNumber>
    </recommendedName>
    <alternativeName>
        <fullName evidence="7">Ribosome-associated protein quality control-upstream factor</fullName>
        <shortName evidence="7">RQC-upstream factor</shortName>
        <shortName evidence="7">RqcU</shortName>
        <ecNumber evidence="7">3.6.4.-</ecNumber>
    </alternativeName>
</protein>
<feature type="coiled-coil region" evidence="8">
    <location>
        <begin position="512"/>
        <end position="624"/>
    </location>
</feature>
<dbReference type="InterPro" id="IPR046893">
    <property type="entry name" value="MSSS"/>
</dbReference>
<evidence type="ECO:0000256" key="4">
    <source>
        <dbReference type="ARBA" id="ARBA00022840"/>
    </source>
</evidence>
<keyword evidence="1 7" id="KW-0699">rRNA-binding</keyword>
<organism evidence="11 12">
    <name type="scientific">Piscibacillus halophilus</name>
    <dbReference type="NCBI Taxonomy" id="571933"/>
    <lineage>
        <taxon>Bacteria</taxon>
        <taxon>Bacillati</taxon>
        <taxon>Bacillota</taxon>
        <taxon>Bacilli</taxon>
        <taxon>Bacillales</taxon>
        <taxon>Bacillaceae</taxon>
        <taxon>Piscibacillus</taxon>
    </lineage>
</organism>
<dbReference type="GO" id="GO:0005524">
    <property type="term" value="F:ATP binding"/>
    <property type="evidence" value="ECO:0007669"/>
    <property type="project" value="UniProtKB-UniRule"/>
</dbReference>
<dbReference type="EC" id="3.6.4.-" evidence="7"/>
<dbReference type="Pfam" id="PF01713">
    <property type="entry name" value="Smr"/>
    <property type="match status" value="1"/>
</dbReference>
<comment type="function">
    <text evidence="7">Acts as a ribosome collision sensor, splitting the ribosome into its 2 subunits. Detects stalled/collided 70S ribosomes which it binds and splits by an ATP-hydrolysis driven conformational change. Acts upstream of the ribosome quality control system (RQC), a ribosome-associated complex that mediates the extraction of incompletely synthesized nascent chains from stalled ribosomes and their subsequent degradation. Probably generates substrates for RQC.</text>
</comment>
<dbReference type="RefSeq" id="WP_091774472.1">
    <property type="nucleotide sequence ID" value="NZ_FOES01000029.1"/>
</dbReference>
<evidence type="ECO:0000256" key="7">
    <source>
        <dbReference type="HAMAP-Rule" id="MF_00092"/>
    </source>
</evidence>
<dbReference type="NCBIfam" id="TIGR01069">
    <property type="entry name" value="mutS2"/>
    <property type="match status" value="1"/>
</dbReference>
<sequence length="780" mass="88374">MNEKILNQLEFAKIKEWLEGHAATSLGKEKVAKLFPSIELNEVTQWQEETDEAVTILRLKGHVPLGGITDIRPAIKRATIGGMLTANELLDIANTLYGSKQLKTFIEALEDVEIPILESYTNEIVLLNQLERSIKNCIDDHGHIMDGASSKLRTIRNQIRTFESRVRDQLDQYTKSKSNMLSDSIVTIRNDRYVLPVKHEYRSAFGGIVHDQSASGQTLFIEPQSVVELNNKLQEARIEEEQEIEKILRELSILVQEDAEVLRYNVDILQQIDFIVAKGKLSHQLKAAKPRMNQDGYINMRQARHPLISDDEVVSNDVEIGKDYTAIVITGPNTGGKTVTLKLVGLCTLMAQSGLQVPAQDGCELAVFDHVFADIGDEQSIEQSLSTFSSHMSNIVQILEDVNYNSLVLFDELGAGTDPQEGAGLAMAILDFVVERNARVIATTHYPELKAYGYNREEVINASVEFNVQTLQPTYRLLLGVPGRSNAFDISKRLGLNESIIEQAKSMVNEDSRSVENMIASLEQSRRKAEEQYREADDYLQEATGLYNSLRREYEQYLKNKEQHMDRAKEKATKIVEKAEEEAEQILEEIRQMRDEANVKEHRFIDAKKKLSDQKEQFEQTEERPKKEAKKVQHFQPGDEVHVLSFNQNGHIVEKISESEYEVQLGILKMKVPAKQLEFVKRPDPLKTKPMASVKGSAYHVKPELDLRGERYEDALQRLEKYLDEALLANYHQVSIIHGKGTGALMKAVQKFADEHRSVKGKRFGHPNEGGNGVTILELK</sequence>
<dbReference type="EC" id="3.1.-.-" evidence="7"/>
<accession>A0A1H9J994</accession>
<evidence type="ECO:0000256" key="5">
    <source>
        <dbReference type="ARBA" id="ARBA00022884"/>
    </source>
</evidence>
<comment type="function">
    <text evidence="7">Endonuclease that is involved in the suppression of homologous recombination and thus may have a key role in the control of bacterial genetic diversity.</text>
</comment>
<dbReference type="Gene3D" id="3.40.50.300">
    <property type="entry name" value="P-loop containing nucleotide triphosphate hydrolases"/>
    <property type="match status" value="1"/>
</dbReference>
<comment type="subunit">
    <text evidence="7">Homodimer. Binds to stalled ribosomes, contacting rRNA.</text>
</comment>
<dbReference type="GO" id="GO:0072344">
    <property type="term" value="P:rescue of stalled ribosome"/>
    <property type="evidence" value="ECO:0007669"/>
    <property type="project" value="UniProtKB-UniRule"/>
</dbReference>
<evidence type="ECO:0000256" key="6">
    <source>
        <dbReference type="ARBA" id="ARBA00023125"/>
    </source>
</evidence>
<evidence type="ECO:0000256" key="2">
    <source>
        <dbReference type="ARBA" id="ARBA00022741"/>
    </source>
</evidence>
<reference evidence="11 12" key="1">
    <citation type="submission" date="2016-10" db="EMBL/GenBank/DDBJ databases">
        <authorList>
            <person name="de Groot N.N."/>
        </authorList>
    </citation>
    <scope>NUCLEOTIDE SEQUENCE [LARGE SCALE GENOMIC DNA]</scope>
    <source>
        <strain evidence="11 12">DSM 21633</strain>
    </source>
</reference>
<name>A0A1H9J994_9BACI</name>
<keyword evidence="2 7" id="KW-0547">Nucleotide-binding</keyword>
<keyword evidence="7" id="KW-0255">Endonuclease</keyword>
<dbReference type="SMART" id="SM00533">
    <property type="entry name" value="MUTSd"/>
    <property type="match status" value="1"/>
</dbReference>
<dbReference type="PIRSF" id="PIRSF005814">
    <property type="entry name" value="MutS_YshD"/>
    <property type="match status" value="1"/>
</dbReference>
<dbReference type="InterPro" id="IPR027417">
    <property type="entry name" value="P-loop_NTPase"/>
</dbReference>
<dbReference type="SMART" id="SM00534">
    <property type="entry name" value="MUTSac"/>
    <property type="match status" value="1"/>
</dbReference>
<dbReference type="OrthoDB" id="9808166at2"/>
<dbReference type="InterPro" id="IPR036187">
    <property type="entry name" value="DNA_mismatch_repair_MutS_sf"/>
</dbReference>
<dbReference type="InterPro" id="IPR005747">
    <property type="entry name" value="MutS2"/>
</dbReference>
<dbReference type="GO" id="GO:0030983">
    <property type="term" value="F:mismatched DNA binding"/>
    <property type="evidence" value="ECO:0007669"/>
    <property type="project" value="InterPro"/>
</dbReference>
<evidence type="ECO:0000256" key="9">
    <source>
        <dbReference type="SAM" id="MobiDB-lite"/>
    </source>
</evidence>
<keyword evidence="3 7" id="KW-0378">Hydrolase</keyword>
<dbReference type="SUPFAM" id="SSF48334">
    <property type="entry name" value="DNA repair protein MutS, domain III"/>
    <property type="match status" value="1"/>
</dbReference>
<dbReference type="FunFam" id="3.40.50.300:FF:000830">
    <property type="entry name" value="Endonuclease MutS2"/>
    <property type="match status" value="1"/>
</dbReference>
<dbReference type="SUPFAM" id="SSF160443">
    <property type="entry name" value="SMR domain-like"/>
    <property type="match status" value="1"/>
</dbReference>
<keyword evidence="5 7" id="KW-0694">RNA-binding</keyword>
<feature type="coiled-coil region" evidence="8">
    <location>
        <begin position="226"/>
        <end position="257"/>
    </location>
</feature>
<dbReference type="PROSITE" id="PS00486">
    <property type="entry name" value="DNA_MISMATCH_REPAIR_2"/>
    <property type="match status" value="1"/>
</dbReference>
<dbReference type="PANTHER" id="PTHR48466:SF2">
    <property type="entry name" value="OS10G0509000 PROTEIN"/>
    <property type="match status" value="1"/>
</dbReference>
<comment type="similarity">
    <text evidence="7">Belongs to the DNA mismatch repair MutS family. MutS2 subfamily.</text>
</comment>
<evidence type="ECO:0000256" key="1">
    <source>
        <dbReference type="ARBA" id="ARBA00022730"/>
    </source>
</evidence>
<dbReference type="InterPro" id="IPR036063">
    <property type="entry name" value="Smr_dom_sf"/>
</dbReference>
<dbReference type="GO" id="GO:0019843">
    <property type="term" value="F:rRNA binding"/>
    <property type="evidence" value="ECO:0007669"/>
    <property type="project" value="UniProtKB-UniRule"/>
</dbReference>
<dbReference type="InterPro" id="IPR007696">
    <property type="entry name" value="DNA_mismatch_repair_MutS_core"/>
</dbReference>